<dbReference type="PROSITE" id="PS50888">
    <property type="entry name" value="BHLH"/>
    <property type="match status" value="1"/>
</dbReference>
<keyword evidence="5" id="KW-0539">Nucleus</keyword>
<feature type="region of interest" description="Disordered" evidence="7">
    <location>
        <begin position="239"/>
        <end position="305"/>
    </location>
</feature>
<evidence type="ECO:0000256" key="4">
    <source>
        <dbReference type="ARBA" id="ARBA00023163"/>
    </source>
</evidence>
<accession>A0AAD5D5Y7</accession>
<feature type="compositionally biased region" description="Polar residues" evidence="7">
    <location>
        <begin position="294"/>
        <end position="303"/>
    </location>
</feature>
<evidence type="ECO:0000313" key="9">
    <source>
        <dbReference type="EMBL" id="KAI7753735.1"/>
    </source>
</evidence>
<feature type="compositionally biased region" description="Basic residues" evidence="7">
    <location>
        <begin position="122"/>
        <end position="137"/>
    </location>
</feature>
<comment type="caution">
    <text evidence="9">The sequence shown here is derived from an EMBL/GenBank/DDBJ whole genome shotgun (WGS) entry which is preliminary data.</text>
</comment>
<dbReference type="FunFam" id="4.10.280.10:FF:000021">
    <property type="entry name" value="Transcription factor bHLH130 family"/>
    <property type="match status" value="1"/>
</dbReference>
<dbReference type="GO" id="GO:0046983">
    <property type="term" value="F:protein dimerization activity"/>
    <property type="evidence" value="ECO:0007669"/>
    <property type="project" value="InterPro"/>
</dbReference>
<keyword evidence="2" id="KW-0805">Transcription regulation</keyword>
<evidence type="ECO:0000256" key="2">
    <source>
        <dbReference type="ARBA" id="ARBA00023015"/>
    </source>
</evidence>
<protein>
    <recommendedName>
        <fullName evidence="8">BHLH domain-containing protein</fullName>
    </recommendedName>
</protein>
<dbReference type="InterPro" id="IPR036638">
    <property type="entry name" value="HLH_DNA-bd_sf"/>
</dbReference>
<dbReference type="AlphaFoldDB" id="A0AAD5D5Y7"/>
<feature type="compositionally biased region" description="Polar residues" evidence="7">
    <location>
        <begin position="101"/>
        <end position="113"/>
    </location>
</feature>
<dbReference type="PANTHER" id="PTHR16223:SF345">
    <property type="entry name" value="TRANSCRIPTION FACTOR BHLH130-LIKE"/>
    <property type="match status" value="1"/>
</dbReference>
<evidence type="ECO:0000259" key="8">
    <source>
        <dbReference type="PROSITE" id="PS50888"/>
    </source>
</evidence>
<dbReference type="InterPro" id="IPR045843">
    <property type="entry name" value="IND-like"/>
</dbReference>
<evidence type="ECO:0000256" key="3">
    <source>
        <dbReference type="ARBA" id="ARBA00023125"/>
    </source>
</evidence>
<feature type="compositionally biased region" description="Polar residues" evidence="7">
    <location>
        <begin position="73"/>
        <end position="92"/>
    </location>
</feature>
<dbReference type="Proteomes" id="UP001206925">
    <property type="component" value="Unassembled WGS sequence"/>
</dbReference>
<dbReference type="EMBL" id="JAMZMK010005292">
    <property type="protein sequence ID" value="KAI7753735.1"/>
    <property type="molecule type" value="Genomic_DNA"/>
</dbReference>
<dbReference type="GO" id="GO:0005634">
    <property type="term" value="C:nucleus"/>
    <property type="evidence" value="ECO:0007669"/>
    <property type="project" value="UniProtKB-SubCell"/>
</dbReference>
<dbReference type="SUPFAM" id="SSF47459">
    <property type="entry name" value="HLH, helix-loop-helix DNA-binding domain"/>
    <property type="match status" value="1"/>
</dbReference>
<feature type="domain" description="BHLH" evidence="8">
    <location>
        <begin position="342"/>
        <end position="392"/>
    </location>
</feature>
<proteinExistence type="predicted"/>
<keyword evidence="10" id="KW-1185">Reference proteome</keyword>
<feature type="coiled-coil region" evidence="6">
    <location>
        <begin position="382"/>
        <end position="412"/>
    </location>
</feature>
<feature type="region of interest" description="Disordered" evidence="7">
    <location>
        <begin position="42"/>
        <end position="148"/>
    </location>
</feature>
<organism evidence="9 10">
    <name type="scientific">Ambrosia artemisiifolia</name>
    <name type="common">Common ragweed</name>
    <dbReference type="NCBI Taxonomy" id="4212"/>
    <lineage>
        <taxon>Eukaryota</taxon>
        <taxon>Viridiplantae</taxon>
        <taxon>Streptophyta</taxon>
        <taxon>Embryophyta</taxon>
        <taxon>Tracheophyta</taxon>
        <taxon>Spermatophyta</taxon>
        <taxon>Magnoliopsida</taxon>
        <taxon>eudicotyledons</taxon>
        <taxon>Gunneridae</taxon>
        <taxon>Pentapetalae</taxon>
        <taxon>asterids</taxon>
        <taxon>campanulids</taxon>
        <taxon>Asterales</taxon>
        <taxon>Asteraceae</taxon>
        <taxon>Asteroideae</taxon>
        <taxon>Heliantheae alliance</taxon>
        <taxon>Heliantheae</taxon>
        <taxon>Ambrosia</taxon>
    </lineage>
</organism>
<dbReference type="InterPro" id="IPR011598">
    <property type="entry name" value="bHLH_dom"/>
</dbReference>
<feature type="compositionally biased region" description="Low complexity" evidence="7">
    <location>
        <begin position="241"/>
        <end position="264"/>
    </location>
</feature>
<keyword evidence="4" id="KW-0804">Transcription</keyword>
<evidence type="ECO:0000256" key="6">
    <source>
        <dbReference type="SAM" id="Coils"/>
    </source>
</evidence>
<dbReference type="GO" id="GO:0000981">
    <property type="term" value="F:DNA-binding transcription factor activity, RNA polymerase II-specific"/>
    <property type="evidence" value="ECO:0007669"/>
    <property type="project" value="TreeGrafter"/>
</dbReference>
<dbReference type="PANTHER" id="PTHR16223">
    <property type="entry name" value="TRANSCRIPTION FACTOR BHLH83-RELATED"/>
    <property type="match status" value="1"/>
</dbReference>
<keyword evidence="6" id="KW-0175">Coiled coil</keyword>
<dbReference type="SMART" id="SM00353">
    <property type="entry name" value="HLH"/>
    <property type="match status" value="1"/>
</dbReference>
<name>A0AAD5D5Y7_AMBAR</name>
<sequence>MYDANASSDAISRDMNSLLYSSTFKHPADGEFAKIKQLISLDPYPNFNNNSQTQQEEEEEEDEIRSSENRSSLQRYRSTPSSFFSNLLTDNNGPDEFSDPVTASTDLTNSSSKYESEDRFYMRNHHHDQHQHQHLQHHQQQQQQQKEAVVSDVREFLQERKEIQKQDLLPAGGSRRVPNLPPFDATSGFGYADHTSLGRESFPRTTESTSLSLVRQNSSPVGFLSALTVDNGYAGVKKGGSSSTSNNHISFSLGPSSSSSRFLPQIAENENELQESSFGSVKRSRGGVLKMPQSGETRSNTPNLVHHMSLPKTSSEMANVENFLHFQQESTVPWKTRAKRGFATHPRSIAERERRTRISERIKRLQELFPDIDKQTNTADMLDMAVEYIKNLQKELQDLNDARARCRCSREQLQSGSAI</sequence>
<comment type="subcellular location">
    <subcellularLocation>
        <location evidence="1">Nucleus</location>
    </subcellularLocation>
</comment>
<reference evidence="9" key="1">
    <citation type="submission" date="2022-06" db="EMBL/GenBank/DDBJ databases">
        <title>Uncovering the hologenomic basis of an extraordinary plant invasion.</title>
        <authorList>
            <person name="Bieker V.C."/>
            <person name="Martin M.D."/>
            <person name="Gilbert T."/>
            <person name="Hodgins K."/>
            <person name="Battlay P."/>
            <person name="Petersen B."/>
            <person name="Wilson J."/>
        </authorList>
    </citation>
    <scope>NUCLEOTIDE SEQUENCE</scope>
    <source>
        <strain evidence="9">AA19_3_7</strain>
        <tissue evidence="9">Leaf</tissue>
    </source>
</reference>
<evidence type="ECO:0000256" key="1">
    <source>
        <dbReference type="ARBA" id="ARBA00004123"/>
    </source>
</evidence>
<keyword evidence="3" id="KW-0238">DNA-binding</keyword>
<dbReference type="GO" id="GO:0000978">
    <property type="term" value="F:RNA polymerase II cis-regulatory region sequence-specific DNA binding"/>
    <property type="evidence" value="ECO:0007669"/>
    <property type="project" value="TreeGrafter"/>
</dbReference>
<dbReference type="Gene3D" id="4.10.280.10">
    <property type="entry name" value="Helix-loop-helix DNA-binding domain"/>
    <property type="match status" value="1"/>
</dbReference>
<gene>
    <name evidence="9" type="ORF">M8C21_021255</name>
</gene>
<evidence type="ECO:0000256" key="5">
    <source>
        <dbReference type="ARBA" id="ARBA00023242"/>
    </source>
</evidence>
<evidence type="ECO:0000256" key="7">
    <source>
        <dbReference type="SAM" id="MobiDB-lite"/>
    </source>
</evidence>
<dbReference type="Pfam" id="PF00010">
    <property type="entry name" value="HLH"/>
    <property type="match status" value="1"/>
</dbReference>
<evidence type="ECO:0000313" key="10">
    <source>
        <dbReference type="Proteomes" id="UP001206925"/>
    </source>
</evidence>